<accession>A0ABN3BQF6</accession>
<protein>
    <submittedName>
        <fullName evidence="1">Uncharacterized protein</fullName>
    </submittedName>
</protein>
<gene>
    <name evidence="1" type="ORF">GCM10009787_44970</name>
</gene>
<name>A0ABN3BQF6_9ACTN</name>
<dbReference type="Proteomes" id="UP001501391">
    <property type="component" value="Unassembled WGS sequence"/>
</dbReference>
<proteinExistence type="predicted"/>
<evidence type="ECO:0000313" key="1">
    <source>
        <dbReference type="EMBL" id="GAA2199182.1"/>
    </source>
</evidence>
<keyword evidence="2" id="KW-1185">Reference proteome</keyword>
<reference evidence="1 2" key="1">
    <citation type="journal article" date="2019" name="Int. J. Syst. Evol. Microbiol.">
        <title>The Global Catalogue of Microorganisms (GCM) 10K type strain sequencing project: providing services to taxonomists for standard genome sequencing and annotation.</title>
        <authorList>
            <consortium name="The Broad Institute Genomics Platform"/>
            <consortium name="The Broad Institute Genome Sequencing Center for Infectious Disease"/>
            <person name="Wu L."/>
            <person name="Ma J."/>
        </authorList>
    </citation>
    <scope>NUCLEOTIDE SEQUENCE [LARGE SCALE GENOMIC DNA]</scope>
    <source>
        <strain evidence="1 2">JCM 14924</strain>
    </source>
</reference>
<organism evidence="1 2">
    <name type="scientific">Streptomyces bangladeshensis</name>
    <dbReference type="NCBI Taxonomy" id="295352"/>
    <lineage>
        <taxon>Bacteria</taxon>
        <taxon>Bacillati</taxon>
        <taxon>Actinomycetota</taxon>
        <taxon>Actinomycetes</taxon>
        <taxon>Kitasatosporales</taxon>
        <taxon>Streptomycetaceae</taxon>
        <taxon>Streptomyces</taxon>
    </lineage>
</organism>
<evidence type="ECO:0000313" key="2">
    <source>
        <dbReference type="Proteomes" id="UP001501391"/>
    </source>
</evidence>
<sequence>MGYAALGTVESDSVGERIRRAVPHARVVKMPNAIGRRVRVGAGRAACVRVRGRHRGRGAGDGAVRGVRPTDRVLDLCGIRSARVLEMCLPLRLAPASASRCAGRVAEREPRGLPAGSNC</sequence>
<comment type="caution">
    <text evidence="1">The sequence shown here is derived from an EMBL/GenBank/DDBJ whole genome shotgun (WGS) entry which is preliminary data.</text>
</comment>
<dbReference type="EMBL" id="BAAAOQ010000015">
    <property type="protein sequence ID" value="GAA2199182.1"/>
    <property type="molecule type" value="Genomic_DNA"/>
</dbReference>